<dbReference type="AlphaFoldDB" id="A0A0H3KB08"/>
<accession>A0A0H3KB08</accession>
<evidence type="ECO:0000256" key="3">
    <source>
        <dbReference type="ARBA" id="ARBA00017144"/>
    </source>
</evidence>
<dbReference type="GO" id="GO:0006227">
    <property type="term" value="P:dUDP biosynthetic process"/>
    <property type="evidence" value="ECO:0007669"/>
    <property type="project" value="TreeGrafter"/>
</dbReference>
<proteinExistence type="inferred from homology"/>
<keyword evidence="8 11" id="KW-0067">ATP-binding</keyword>
<dbReference type="SUPFAM" id="SSF52540">
    <property type="entry name" value="P-loop containing nucleoside triphosphate hydrolases"/>
    <property type="match status" value="1"/>
</dbReference>
<evidence type="ECO:0000256" key="1">
    <source>
        <dbReference type="ARBA" id="ARBA00009776"/>
    </source>
</evidence>
<feature type="binding site" evidence="11">
    <location>
        <begin position="14"/>
        <end position="21"/>
    </location>
    <ligand>
        <name>ATP</name>
        <dbReference type="ChEBI" id="CHEBI:30616"/>
    </ligand>
</feature>
<dbReference type="InterPro" id="IPR027417">
    <property type="entry name" value="P-loop_NTPase"/>
</dbReference>
<dbReference type="InterPro" id="IPR018095">
    <property type="entry name" value="Thymidylate_kin_CS"/>
</dbReference>
<dbReference type="Pfam" id="PF02223">
    <property type="entry name" value="Thymidylate_kin"/>
    <property type="match status" value="1"/>
</dbReference>
<dbReference type="GO" id="GO:0005524">
    <property type="term" value="F:ATP binding"/>
    <property type="evidence" value="ECO:0007669"/>
    <property type="project" value="UniProtKB-UniRule"/>
</dbReference>
<gene>
    <name evidence="11" type="primary">tmk</name>
    <name evidence="13" type="ordered locus">NWMN_0446</name>
</gene>
<dbReference type="EC" id="2.7.4.9" evidence="2 11"/>
<organism evidence="13 14">
    <name type="scientific">Staphylococcus aureus (strain Newman)</name>
    <dbReference type="NCBI Taxonomy" id="426430"/>
    <lineage>
        <taxon>Bacteria</taxon>
        <taxon>Bacillati</taxon>
        <taxon>Bacillota</taxon>
        <taxon>Bacilli</taxon>
        <taxon>Bacillales</taxon>
        <taxon>Staphylococcaceae</taxon>
        <taxon>Staphylococcus</taxon>
    </lineage>
</organism>
<dbReference type="CDD" id="cd01672">
    <property type="entry name" value="TMPK"/>
    <property type="match status" value="1"/>
</dbReference>
<dbReference type="PANTHER" id="PTHR10344:SF4">
    <property type="entry name" value="UMP-CMP KINASE 2, MITOCHONDRIAL"/>
    <property type="match status" value="1"/>
</dbReference>
<name>A0A0H3KB08_STAAE</name>
<dbReference type="GO" id="GO:0006233">
    <property type="term" value="P:dTDP biosynthetic process"/>
    <property type="evidence" value="ECO:0007669"/>
    <property type="project" value="InterPro"/>
</dbReference>
<reference evidence="13 14" key="1">
    <citation type="journal article" date="2008" name="J. Bacteriol.">
        <title>Genome sequence of Staphylococcus aureus strain Newman and comparative analysis of staphylococcal genomes: polymorphism and evolution of two major pathogenicity islands.</title>
        <authorList>
            <person name="Baba T."/>
            <person name="Bae T."/>
            <person name="Schneewind O."/>
            <person name="Takeuchi F."/>
            <person name="Hiramatsu K."/>
        </authorList>
    </citation>
    <scope>NUCLEOTIDE SEQUENCE [LARGE SCALE GENOMIC DNA]</scope>
    <source>
        <strain evidence="13 14">Newman</strain>
    </source>
</reference>
<feature type="domain" description="Thymidylate kinase-like" evidence="12">
    <location>
        <begin position="12"/>
        <end position="198"/>
    </location>
</feature>
<evidence type="ECO:0000256" key="10">
    <source>
        <dbReference type="ARBA" id="ARBA00057735"/>
    </source>
</evidence>
<sequence>MRMNKMSAFITFEGPEGSGKTTVINEVYHRLVKDYDVIMTREPGGVPTGEEIRKIVLEGNDMDIRTEAMLFAASRREHLVLKVIPALKEGKVVLCDRYIDSSLAYQGYARGIGVEEVRALNEFAINGLYPDLTIYLNVSAEVGRERIIKNSRDQNRLDQEDLKFHEKVIEGYQEIIHNESQRFKSVNADQPLENVVEDTYQTIIKYLEKI</sequence>
<evidence type="ECO:0000313" key="13">
    <source>
        <dbReference type="EMBL" id="BAF66718.1"/>
    </source>
</evidence>
<evidence type="ECO:0000313" key="14">
    <source>
        <dbReference type="Proteomes" id="UP000006386"/>
    </source>
</evidence>
<dbReference type="InterPro" id="IPR039430">
    <property type="entry name" value="Thymidylate_kin-like_dom"/>
</dbReference>
<evidence type="ECO:0000256" key="11">
    <source>
        <dbReference type="HAMAP-Rule" id="MF_00165"/>
    </source>
</evidence>
<dbReference type="InterPro" id="IPR018094">
    <property type="entry name" value="Thymidylate_kinase"/>
</dbReference>
<dbReference type="GO" id="GO:0005829">
    <property type="term" value="C:cytosol"/>
    <property type="evidence" value="ECO:0007669"/>
    <property type="project" value="TreeGrafter"/>
</dbReference>
<dbReference type="Proteomes" id="UP000006386">
    <property type="component" value="Chromosome"/>
</dbReference>
<keyword evidence="5 11" id="KW-0545">Nucleotide biosynthesis</keyword>
<comment type="catalytic activity">
    <reaction evidence="9 11">
        <text>dTMP + ATP = dTDP + ADP</text>
        <dbReference type="Rhea" id="RHEA:13517"/>
        <dbReference type="ChEBI" id="CHEBI:30616"/>
        <dbReference type="ChEBI" id="CHEBI:58369"/>
        <dbReference type="ChEBI" id="CHEBI:63528"/>
        <dbReference type="ChEBI" id="CHEBI:456216"/>
        <dbReference type="EC" id="2.7.4.9"/>
    </reaction>
</comment>
<dbReference type="FunFam" id="3.40.50.300:FF:000225">
    <property type="entry name" value="Thymidylate kinase"/>
    <property type="match status" value="1"/>
</dbReference>
<comment type="function">
    <text evidence="10 11">Phosphorylation of dTMP to form dTDP in both de novo and salvage pathways of dTTP synthesis.</text>
</comment>
<dbReference type="GO" id="GO:0006235">
    <property type="term" value="P:dTTP biosynthetic process"/>
    <property type="evidence" value="ECO:0007669"/>
    <property type="project" value="UniProtKB-UniRule"/>
</dbReference>
<dbReference type="HOGENOM" id="CLU_049131_0_2_9"/>
<evidence type="ECO:0000256" key="5">
    <source>
        <dbReference type="ARBA" id="ARBA00022727"/>
    </source>
</evidence>
<keyword evidence="6 11" id="KW-0547">Nucleotide-binding</keyword>
<evidence type="ECO:0000256" key="2">
    <source>
        <dbReference type="ARBA" id="ARBA00012980"/>
    </source>
</evidence>
<evidence type="ECO:0000256" key="8">
    <source>
        <dbReference type="ARBA" id="ARBA00022840"/>
    </source>
</evidence>
<keyword evidence="4 11" id="KW-0808">Transferase</keyword>
<dbReference type="EMBL" id="AP009351">
    <property type="protein sequence ID" value="BAF66718.1"/>
    <property type="molecule type" value="Genomic_DNA"/>
</dbReference>
<evidence type="ECO:0000256" key="9">
    <source>
        <dbReference type="ARBA" id="ARBA00048743"/>
    </source>
</evidence>
<evidence type="ECO:0000256" key="6">
    <source>
        <dbReference type="ARBA" id="ARBA00022741"/>
    </source>
</evidence>
<dbReference type="KEGG" id="sae:NWMN_0446"/>
<comment type="similarity">
    <text evidence="1 11">Belongs to the thymidylate kinase family.</text>
</comment>
<keyword evidence="7 11" id="KW-0418">Kinase</keyword>
<protein>
    <recommendedName>
        <fullName evidence="3 11">Thymidylate kinase</fullName>
        <ecNumber evidence="2 11">2.7.4.9</ecNumber>
    </recommendedName>
    <alternativeName>
        <fullName evidence="11">dTMP kinase</fullName>
    </alternativeName>
</protein>
<dbReference type="PROSITE" id="PS01331">
    <property type="entry name" value="THYMIDYLATE_KINASE"/>
    <property type="match status" value="1"/>
</dbReference>
<dbReference type="HAMAP" id="MF_00165">
    <property type="entry name" value="Thymidylate_kinase"/>
    <property type="match status" value="1"/>
</dbReference>
<dbReference type="Gene3D" id="3.40.50.300">
    <property type="entry name" value="P-loop containing nucleotide triphosphate hydrolases"/>
    <property type="match status" value="1"/>
</dbReference>
<dbReference type="GO" id="GO:0004798">
    <property type="term" value="F:dTMP kinase activity"/>
    <property type="evidence" value="ECO:0007669"/>
    <property type="project" value="UniProtKB-UniRule"/>
</dbReference>
<evidence type="ECO:0000259" key="12">
    <source>
        <dbReference type="Pfam" id="PF02223"/>
    </source>
</evidence>
<dbReference type="NCBIfam" id="TIGR00041">
    <property type="entry name" value="DTMP_kinase"/>
    <property type="match status" value="1"/>
</dbReference>
<evidence type="ECO:0000256" key="4">
    <source>
        <dbReference type="ARBA" id="ARBA00022679"/>
    </source>
</evidence>
<evidence type="ECO:0000256" key="7">
    <source>
        <dbReference type="ARBA" id="ARBA00022777"/>
    </source>
</evidence>
<dbReference type="PANTHER" id="PTHR10344">
    <property type="entry name" value="THYMIDYLATE KINASE"/>
    <property type="match status" value="1"/>
</dbReference>